<dbReference type="InterPro" id="IPR026302">
    <property type="entry name" value="NEDD4-bd_p2"/>
</dbReference>
<feature type="compositionally biased region" description="Polar residues" evidence="1">
    <location>
        <begin position="24"/>
        <end position="39"/>
    </location>
</feature>
<dbReference type="GO" id="GO:0000122">
    <property type="term" value="P:negative regulation of transcription by RNA polymerase II"/>
    <property type="evidence" value="ECO:0007669"/>
    <property type="project" value="TreeGrafter"/>
</dbReference>
<dbReference type="OrthoDB" id="3231855at2759"/>
<organism evidence="2 3">
    <name type="scientific">Clarias magur</name>
    <name type="common">Asian catfish</name>
    <name type="synonym">Macropteronotus magur</name>
    <dbReference type="NCBI Taxonomy" id="1594786"/>
    <lineage>
        <taxon>Eukaryota</taxon>
        <taxon>Metazoa</taxon>
        <taxon>Chordata</taxon>
        <taxon>Craniata</taxon>
        <taxon>Vertebrata</taxon>
        <taxon>Euteleostomi</taxon>
        <taxon>Actinopterygii</taxon>
        <taxon>Neopterygii</taxon>
        <taxon>Teleostei</taxon>
        <taxon>Ostariophysi</taxon>
        <taxon>Siluriformes</taxon>
        <taxon>Clariidae</taxon>
        <taxon>Clarias</taxon>
    </lineage>
</organism>
<dbReference type="Pfam" id="PF13671">
    <property type="entry name" value="AAA_33"/>
    <property type="match status" value="1"/>
</dbReference>
<gene>
    <name evidence="2" type="ORF">DAT39_010672</name>
</gene>
<dbReference type="PANTHER" id="PTHR13308">
    <property type="entry name" value="NEDD4-BINDING PROTEIN 2-LIKE 1"/>
    <property type="match status" value="1"/>
</dbReference>
<dbReference type="EMBL" id="QNUK01000162">
    <property type="protein sequence ID" value="KAF5899601.1"/>
    <property type="molecule type" value="Genomic_DNA"/>
</dbReference>
<keyword evidence="3" id="KW-1185">Reference proteome</keyword>
<sequence>MPHVNPAGSSPPPVSGRAEDPQRVSLTETAIHSRTSPVDASNPGHPAQQVEVNHGPENCDTGDGDEETVCGQGRNREDVIKEISVSSTAFIGPTCRPEPVIEDELNEFYKEIAQIDQPDAVDGSNERGSQLCAPSHAVDGKIELGSQISAPSHAVYVNTERAQFCSRPVHPSLLKQRANSHRNASRPYPAPWPRTDHRDTSQWGPESHDASYSWPNLHSYPNQWQLPPLPPPLCRPPPPPRFHFYPPPRPESPMHPPFRPPQGQLYGSLGNNGFRFGPDVRLAPCHDPAPSAPYGEIERPQSEEQNYQDVNECEPSLVLIMMRGLPGSGKSTLARQVSSSGPSGLVLSTDDYFYQMDGYRFDPTLLGAAHDWNQNRAKKAMLDRRTPVVIDNTNLRAWEMKPYVSMALDTGYRVEFVEPETSWKCDPVELE</sequence>
<evidence type="ECO:0000313" key="3">
    <source>
        <dbReference type="Proteomes" id="UP000727407"/>
    </source>
</evidence>
<dbReference type="GO" id="GO:0005634">
    <property type="term" value="C:nucleus"/>
    <property type="evidence" value="ECO:0007669"/>
    <property type="project" value="TreeGrafter"/>
</dbReference>
<protein>
    <submittedName>
        <fullName evidence="2">NEDD4-binding protein 2-like 2</fullName>
    </submittedName>
</protein>
<dbReference type="PANTHER" id="PTHR13308:SF23">
    <property type="entry name" value="NEDD4-BINDING PROTEIN 2-LIKE 2"/>
    <property type="match status" value="1"/>
</dbReference>
<dbReference type="InterPro" id="IPR027417">
    <property type="entry name" value="P-loop_NTPase"/>
</dbReference>
<comment type="caution">
    <text evidence="2">The sequence shown here is derived from an EMBL/GenBank/DDBJ whole genome shotgun (WGS) entry which is preliminary data.</text>
</comment>
<evidence type="ECO:0000313" key="2">
    <source>
        <dbReference type="EMBL" id="KAF5899601.1"/>
    </source>
</evidence>
<dbReference type="SUPFAM" id="SSF52540">
    <property type="entry name" value="P-loop containing nucleoside triphosphate hydrolases"/>
    <property type="match status" value="1"/>
</dbReference>
<feature type="region of interest" description="Disordered" evidence="1">
    <location>
        <begin position="175"/>
        <end position="208"/>
    </location>
</feature>
<dbReference type="Gene3D" id="3.40.50.300">
    <property type="entry name" value="P-loop containing nucleotide triphosphate hydrolases"/>
    <property type="match status" value="1"/>
</dbReference>
<feature type="region of interest" description="Disordered" evidence="1">
    <location>
        <begin position="1"/>
        <end position="75"/>
    </location>
</feature>
<accession>A0A8J4U6B4</accession>
<name>A0A8J4U6B4_CLAMG</name>
<reference evidence="2" key="1">
    <citation type="submission" date="2020-07" db="EMBL/GenBank/DDBJ databases">
        <title>Clarias magur genome sequencing, assembly and annotation.</title>
        <authorList>
            <person name="Kushwaha B."/>
            <person name="Kumar R."/>
            <person name="Das P."/>
            <person name="Joshi C.G."/>
            <person name="Kumar D."/>
            <person name="Nagpure N.S."/>
            <person name="Pandey M."/>
            <person name="Agarwal S."/>
            <person name="Srivastava S."/>
            <person name="Singh M."/>
            <person name="Sahoo L."/>
            <person name="Jayasankar P."/>
            <person name="Meher P.K."/>
            <person name="Koringa P.G."/>
            <person name="Iquebal M.A."/>
            <person name="Das S.P."/>
            <person name="Bit A."/>
            <person name="Patnaik S."/>
            <person name="Patel N."/>
            <person name="Shah T.M."/>
            <person name="Hinsu A."/>
            <person name="Jena J.K."/>
        </authorList>
    </citation>
    <scope>NUCLEOTIDE SEQUENCE</scope>
    <source>
        <strain evidence="2">CIFAMagur01</strain>
        <tissue evidence="2">Testis</tissue>
    </source>
</reference>
<feature type="non-terminal residue" evidence="2">
    <location>
        <position position="1"/>
    </location>
</feature>
<evidence type="ECO:0000256" key="1">
    <source>
        <dbReference type="SAM" id="MobiDB-lite"/>
    </source>
</evidence>
<proteinExistence type="predicted"/>
<dbReference type="GO" id="GO:0003714">
    <property type="term" value="F:transcription corepressor activity"/>
    <property type="evidence" value="ECO:0007669"/>
    <property type="project" value="TreeGrafter"/>
</dbReference>
<dbReference type="Proteomes" id="UP000727407">
    <property type="component" value="Unassembled WGS sequence"/>
</dbReference>
<dbReference type="AlphaFoldDB" id="A0A8J4U6B4"/>